<evidence type="ECO:0000313" key="4">
    <source>
        <dbReference type="Proteomes" id="UP000236000"/>
    </source>
</evidence>
<protein>
    <recommendedName>
        <fullName evidence="2">Thioredoxin domain-containing protein</fullName>
    </recommendedName>
</protein>
<dbReference type="InterPro" id="IPR013766">
    <property type="entry name" value="Thioredoxin_domain"/>
</dbReference>
<organism evidence="3 4">
    <name type="scientific">Akkermansia muciniphila</name>
    <dbReference type="NCBI Taxonomy" id="239935"/>
    <lineage>
        <taxon>Bacteria</taxon>
        <taxon>Pseudomonadati</taxon>
        <taxon>Verrucomicrobiota</taxon>
        <taxon>Verrucomicrobiia</taxon>
        <taxon>Verrucomicrobiales</taxon>
        <taxon>Akkermansiaceae</taxon>
        <taxon>Akkermansia</taxon>
    </lineage>
</organism>
<dbReference type="InterPro" id="IPR050553">
    <property type="entry name" value="Thioredoxin_ResA/DsbE_sf"/>
</dbReference>
<dbReference type="GO" id="GO:0016491">
    <property type="term" value="F:oxidoreductase activity"/>
    <property type="evidence" value="ECO:0007669"/>
    <property type="project" value="InterPro"/>
</dbReference>
<dbReference type="SUPFAM" id="SSF52833">
    <property type="entry name" value="Thioredoxin-like"/>
    <property type="match status" value="1"/>
</dbReference>
<dbReference type="Pfam" id="PF13905">
    <property type="entry name" value="Thioredoxin_8"/>
    <property type="match status" value="1"/>
</dbReference>
<dbReference type="Proteomes" id="UP000236000">
    <property type="component" value="Unassembled WGS sequence"/>
</dbReference>
<evidence type="ECO:0000256" key="1">
    <source>
        <dbReference type="SAM" id="SignalP"/>
    </source>
</evidence>
<name>A0A2N8HFV7_9BACT</name>
<feature type="chain" id="PRO_5015002875" description="Thioredoxin domain-containing protein" evidence="1">
    <location>
        <begin position="26"/>
        <end position="731"/>
    </location>
</feature>
<keyword evidence="1" id="KW-0732">Signal</keyword>
<feature type="signal peptide" evidence="1">
    <location>
        <begin position="1"/>
        <end position="25"/>
    </location>
</feature>
<dbReference type="PANTHER" id="PTHR42852:SF13">
    <property type="entry name" value="PROTEIN DIPZ"/>
    <property type="match status" value="1"/>
</dbReference>
<proteinExistence type="predicted"/>
<gene>
    <name evidence="3" type="ORF">CXU22_02860</name>
</gene>
<dbReference type="InterPro" id="IPR011990">
    <property type="entry name" value="TPR-like_helical_dom_sf"/>
</dbReference>
<dbReference type="PROSITE" id="PS51352">
    <property type="entry name" value="THIOREDOXIN_2"/>
    <property type="match status" value="1"/>
</dbReference>
<accession>A0A2N8HFV7</accession>
<dbReference type="InterPro" id="IPR036249">
    <property type="entry name" value="Thioredoxin-like_sf"/>
</dbReference>
<feature type="domain" description="Thioredoxin" evidence="2">
    <location>
        <begin position="36"/>
        <end position="188"/>
    </location>
</feature>
<dbReference type="CDD" id="cd02966">
    <property type="entry name" value="TlpA_like_family"/>
    <property type="match status" value="1"/>
</dbReference>
<dbReference type="GO" id="GO:0006950">
    <property type="term" value="P:response to stress"/>
    <property type="evidence" value="ECO:0007669"/>
    <property type="project" value="UniProtKB-ARBA"/>
</dbReference>
<evidence type="ECO:0000313" key="3">
    <source>
        <dbReference type="EMBL" id="PNC19438.1"/>
    </source>
</evidence>
<dbReference type="SUPFAM" id="SSF48452">
    <property type="entry name" value="TPR-like"/>
    <property type="match status" value="1"/>
</dbReference>
<comment type="caution">
    <text evidence="3">The sequence shown here is derived from an EMBL/GenBank/DDBJ whole genome shotgun (WGS) entry which is preliminary data.</text>
</comment>
<dbReference type="AlphaFoldDB" id="A0A2N8HFV7"/>
<dbReference type="Gene3D" id="3.40.30.10">
    <property type="entry name" value="Glutaredoxin"/>
    <property type="match status" value="1"/>
</dbReference>
<sequence>MLNSSLFALGCSALFVMSAGMPLLAASPGKKENKTTAPAEALPTLSLEGLPGVWLQGTPVKEWEKDKVYIFEFWATWCGPCLAAMPHMEQLHQAFKDNPRMQIVGVNVMDRKTPEALKEFIKNRPSPLNYTMAVDVDGKKTKEKWLDPLEVNGIPHAFAVKNGQLIWRGHPAQLSEEIMQAMLRPDFSAASLPAKGPDAGAHEWQHYRETSQKVRDLVEKDGKQGVQALLKQIQDSGKFPQDQVIQMKMIPFLVLAEQGKFEEAQSVLNDVSGEYPDNYRVQIDIAGTLMEGKSVPAGKMDAALVERCLARCIEILRKSNKEASLPWRMMAELRERQGNMKEALQDMEKALSLTSISKAWTKLQELSGTTETFQSLMDQAAAEIKPEPPRKKQELGPVQEDEQYTPLFSKLDWVNHPALTGLPSGKTVFISFWRWTPAQGGMWSDGAPGRILDVVLKKYGLLDHPGIKAVVLDVIPADKKQVQEYLDSPEGWTAYPVGVPSDRSVVDLFESLKLESFPAAAVIRDGTLLWAGEIKRMPEWVAETARRDSFDKNQFAEEDAKRKARQQAMQAVIKKSFELRREKKFDEYKKLIEENAERFADDGWFASTVAEIQAGEAWKEKDYQKVADILDQVLTRFPKEDSLASYLLKILNGSDEMRGYNYQAARHALQIMKDSNTRDDGGYNAACYEVMMKMAMEKKDYAQAKKDALNALRELPLMHQYVAMKKKQAEA</sequence>
<dbReference type="EMBL" id="PJKA01000004">
    <property type="protein sequence ID" value="PNC19438.1"/>
    <property type="molecule type" value="Genomic_DNA"/>
</dbReference>
<reference evidence="3 4" key="1">
    <citation type="journal article" date="2017" name="BMC Genomics">
        <title>Genome sequencing of 39 Akkermansia muciniphila isolates reveals its population structure, genomic and functional diverisity, and global distribution in mammalian gut microbiotas.</title>
        <authorList>
            <person name="Guo X."/>
            <person name="Li S."/>
            <person name="Zhang J."/>
            <person name="Wu F."/>
            <person name="Li X."/>
            <person name="Wu D."/>
            <person name="Zhang M."/>
            <person name="Ou Z."/>
            <person name="Jie Z."/>
            <person name="Yan Q."/>
            <person name="Li P."/>
            <person name="Yi J."/>
            <person name="Peng Y."/>
        </authorList>
    </citation>
    <scope>NUCLEOTIDE SEQUENCE [LARGE SCALE GENOMIC DNA]</scope>
    <source>
        <strain evidence="3 4">GP24</strain>
    </source>
</reference>
<dbReference type="OrthoDB" id="9809733at2"/>
<dbReference type="GO" id="GO:0016209">
    <property type="term" value="F:antioxidant activity"/>
    <property type="evidence" value="ECO:0007669"/>
    <property type="project" value="InterPro"/>
</dbReference>
<evidence type="ECO:0000259" key="2">
    <source>
        <dbReference type="PROSITE" id="PS51352"/>
    </source>
</evidence>
<dbReference type="Gene3D" id="1.25.40.10">
    <property type="entry name" value="Tetratricopeptide repeat domain"/>
    <property type="match status" value="1"/>
</dbReference>
<dbReference type="PANTHER" id="PTHR42852">
    <property type="entry name" value="THIOL:DISULFIDE INTERCHANGE PROTEIN DSBE"/>
    <property type="match status" value="1"/>
</dbReference>
<dbReference type="InterPro" id="IPR012336">
    <property type="entry name" value="Thioredoxin-like_fold"/>
</dbReference>